<evidence type="ECO:0000313" key="6">
    <source>
        <dbReference type="EMBL" id="AZR58629.1"/>
    </source>
</evidence>
<dbReference type="Pfam" id="PF00459">
    <property type="entry name" value="Inositol_P"/>
    <property type="match status" value="1"/>
</dbReference>
<keyword evidence="2 5" id="KW-0479">Metal-binding</keyword>
<protein>
    <submittedName>
        <fullName evidence="6">Inositol monophosphatase family protein</fullName>
    </submittedName>
</protein>
<feature type="binding site" evidence="5">
    <location>
        <position position="77"/>
    </location>
    <ligand>
        <name>Mg(2+)</name>
        <dbReference type="ChEBI" id="CHEBI:18420"/>
        <label>1</label>
        <note>catalytic</note>
    </ligand>
</feature>
<sequence length="278" mass="31086">MVNIPFLSEKHQEGKILLNRLAELVREVAQTAVMPRFLNTAVSTKSDGTRLTEADLHAQALFAQKLPQIIDCPMLGEEMSADEQHAIWQHAATGLWVVDPIDGTNNFINGLPHFALSVAYIRHGRAQLGAIFHPMMQEMFTAERGHGAWLNGRPLPLRHAPKKLNESIAGVEVKYLRSGKLASRMQTLHPFGSQRSMGSSTLDWCYLAAGRYDLYLHGGQKLWDYAAGALIYEEAGGRLATLEGDDFWSGEHVFKRSVIAGLQPDLFDRWLAWIRANQ</sequence>
<dbReference type="PRINTS" id="PR00377">
    <property type="entry name" value="IMPHPHTASES"/>
</dbReference>
<dbReference type="GO" id="GO:0007165">
    <property type="term" value="P:signal transduction"/>
    <property type="evidence" value="ECO:0007669"/>
    <property type="project" value="TreeGrafter"/>
</dbReference>
<dbReference type="PROSITE" id="PS00629">
    <property type="entry name" value="IMP_1"/>
    <property type="match status" value="1"/>
</dbReference>
<gene>
    <name evidence="6" type="ORF">ELB75_00345</name>
</gene>
<evidence type="ECO:0000256" key="4">
    <source>
        <dbReference type="ARBA" id="ARBA00022842"/>
    </source>
</evidence>
<evidence type="ECO:0000256" key="5">
    <source>
        <dbReference type="PIRSR" id="PIRSR600760-2"/>
    </source>
</evidence>
<dbReference type="Proteomes" id="UP000282435">
    <property type="component" value="Chromosome"/>
</dbReference>
<organism evidence="6 7">
    <name type="scientific">Eikenella corrodens</name>
    <dbReference type="NCBI Taxonomy" id="539"/>
    <lineage>
        <taxon>Bacteria</taxon>
        <taxon>Pseudomonadati</taxon>
        <taxon>Pseudomonadota</taxon>
        <taxon>Betaproteobacteria</taxon>
        <taxon>Neisseriales</taxon>
        <taxon>Neisseriaceae</taxon>
        <taxon>Eikenella</taxon>
    </lineage>
</organism>
<dbReference type="PANTHER" id="PTHR20854">
    <property type="entry name" value="INOSITOL MONOPHOSPHATASE"/>
    <property type="match status" value="1"/>
</dbReference>
<dbReference type="CDD" id="cd01637">
    <property type="entry name" value="IMPase_like"/>
    <property type="match status" value="1"/>
</dbReference>
<evidence type="ECO:0000256" key="2">
    <source>
        <dbReference type="ARBA" id="ARBA00022723"/>
    </source>
</evidence>
<evidence type="ECO:0000256" key="3">
    <source>
        <dbReference type="ARBA" id="ARBA00022801"/>
    </source>
</evidence>
<dbReference type="InterPro" id="IPR020583">
    <property type="entry name" value="Inositol_monoP_metal-BS"/>
</dbReference>
<feature type="binding site" evidence="5">
    <location>
        <position position="99"/>
    </location>
    <ligand>
        <name>Mg(2+)</name>
        <dbReference type="ChEBI" id="CHEBI:18420"/>
        <label>1</label>
        <note>catalytic</note>
    </ligand>
</feature>
<dbReference type="Gene3D" id="3.40.190.80">
    <property type="match status" value="1"/>
</dbReference>
<reference evidence="6 7" key="1">
    <citation type="submission" date="2018-12" db="EMBL/GenBank/DDBJ databases">
        <title>Genome sequencing of Eikenella corrodens KCOM 3110 (= JS217).</title>
        <authorList>
            <person name="Koo J.-K."/>
            <person name="Park S.-N."/>
            <person name="Lim Y.K."/>
        </authorList>
    </citation>
    <scope>NUCLEOTIDE SEQUENCE [LARGE SCALE GENOMIC DNA]</scope>
    <source>
        <strain evidence="6 7">KCOM 3110</strain>
    </source>
</reference>
<comment type="cofactor">
    <cofactor evidence="5">
        <name>Mg(2+)</name>
        <dbReference type="ChEBI" id="CHEBI:18420"/>
    </cofactor>
</comment>
<feature type="binding site" evidence="5">
    <location>
        <position position="102"/>
    </location>
    <ligand>
        <name>Mg(2+)</name>
        <dbReference type="ChEBI" id="CHEBI:18420"/>
        <label>1</label>
        <note>catalytic</note>
    </ligand>
</feature>
<dbReference type="Gene3D" id="3.30.540.10">
    <property type="entry name" value="Fructose-1,6-Bisphosphatase, subunit A, domain 1"/>
    <property type="match status" value="1"/>
</dbReference>
<dbReference type="AlphaFoldDB" id="A0A3S9SGM7"/>
<comment type="similarity">
    <text evidence="1">Belongs to the inositol monophosphatase superfamily.</text>
</comment>
<evidence type="ECO:0000256" key="1">
    <source>
        <dbReference type="ARBA" id="ARBA00009759"/>
    </source>
</evidence>
<dbReference type="OrthoDB" id="9785695at2"/>
<feature type="binding site" evidence="5">
    <location>
        <position position="101"/>
    </location>
    <ligand>
        <name>Mg(2+)</name>
        <dbReference type="ChEBI" id="CHEBI:18420"/>
        <label>1</label>
        <note>catalytic</note>
    </ligand>
</feature>
<dbReference type="GO" id="GO:0008934">
    <property type="term" value="F:inositol monophosphate 1-phosphatase activity"/>
    <property type="evidence" value="ECO:0007669"/>
    <property type="project" value="TreeGrafter"/>
</dbReference>
<accession>A0A3S9SGM7</accession>
<dbReference type="PANTHER" id="PTHR20854:SF4">
    <property type="entry name" value="INOSITOL-1-MONOPHOSPHATASE-RELATED"/>
    <property type="match status" value="1"/>
</dbReference>
<name>A0A3S9SGM7_EIKCO</name>
<keyword evidence="3" id="KW-0378">Hydrolase</keyword>
<dbReference type="EMBL" id="CP034670">
    <property type="protein sequence ID" value="AZR58629.1"/>
    <property type="molecule type" value="Genomic_DNA"/>
</dbReference>
<dbReference type="InterPro" id="IPR000760">
    <property type="entry name" value="Inositol_monophosphatase-like"/>
</dbReference>
<keyword evidence="4 5" id="KW-0460">Magnesium</keyword>
<dbReference type="SUPFAM" id="SSF56655">
    <property type="entry name" value="Carbohydrate phosphatase"/>
    <property type="match status" value="1"/>
</dbReference>
<dbReference type="GO" id="GO:0046872">
    <property type="term" value="F:metal ion binding"/>
    <property type="evidence" value="ECO:0007669"/>
    <property type="project" value="UniProtKB-KW"/>
</dbReference>
<evidence type="ECO:0000313" key="7">
    <source>
        <dbReference type="Proteomes" id="UP000282435"/>
    </source>
</evidence>
<dbReference type="GO" id="GO:0006020">
    <property type="term" value="P:inositol metabolic process"/>
    <property type="evidence" value="ECO:0007669"/>
    <property type="project" value="TreeGrafter"/>
</dbReference>
<feature type="binding site" evidence="5">
    <location>
        <position position="224"/>
    </location>
    <ligand>
        <name>Mg(2+)</name>
        <dbReference type="ChEBI" id="CHEBI:18420"/>
        <label>1</label>
        <note>catalytic</note>
    </ligand>
</feature>
<proteinExistence type="inferred from homology"/>